<name>A0AAV0HAT3_9ROSI</name>
<dbReference type="EMBL" id="CAMGYJ010000002">
    <property type="protein sequence ID" value="CAI0382123.1"/>
    <property type="molecule type" value="Genomic_DNA"/>
</dbReference>
<organism evidence="2 3">
    <name type="scientific">Linum tenue</name>
    <dbReference type="NCBI Taxonomy" id="586396"/>
    <lineage>
        <taxon>Eukaryota</taxon>
        <taxon>Viridiplantae</taxon>
        <taxon>Streptophyta</taxon>
        <taxon>Embryophyta</taxon>
        <taxon>Tracheophyta</taxon>
        <taxon>Spermatophyta</taxon>
        <taxon>Magnoliopsida</taxon>
        <taxon>eudicotyledons</taxon>
        <taxon>Gunneridae</taxon>
        <taxon>Pentapetalae</taxon>
        <taxon>rosids</taxon>
        <taxon>fabids</taxon>
        <taxon>Malpighiales</taxon>
        <taxon>Linaceae</taxon>
        <taxon>Linum</taxon>
    </lineage>
</organism>
<feature type="compositionally biased region" description="Basic and acidic residues" evidence="1">
    <location>
        <begin position="56"/>
        <end position="75"/>
    </location>
</feature>
<evidence type="ECO:0000256" key="1">
    <source>
        <dbReference type="SAM" id="MobiDB-lite"/>
    </source>
</evidence>
<dbReference type="AlphaFoldDB" id="A0AAV0HAT3"/>
<dbReference type="Proteomes" id="UP001154282">
    <property type="component" value="Unassembled WGS sequence"/>
</dbReference>
<accession>A0AAV0HAT3</accession>
<protein>
    <submittedName>
        <fullName evidence="2">Uncharacterized protein</fullName>
    </submittedName>
</protein>
<feature type="region of interest" description="Disordered" evidence="1">
    <location>
        <begin position="56"/>
        <end position="85"/>
    </location>
</feature>
<reference evidence="2" key="1">
    <citation type="submission" date="2022-08" db="EMBL/GenBank/DDBJ databases">
        <authorList>
            <person name="Gutierrez-Valencia J."/>
        </authorList>
    </citation>
    <scope>NUCLEOTIDE SEQUENCE</scope>
</reference>
<feature type="region of interest" description="Disordered" evidence="1">
    <location>
        <begin position="1"/>
        <end position="43"/>
    </location>
</feature>
<proteinExistence type="predicted"/>
<evidence type="ECO:0000313" key="2">
    <source>
        <dbReference type="EMBL" id="CAI0382123.1"/>
    </source>
</evidence>
<sequence>MPMNDDDGAIRRSPNGASDGPSNGSANGAGDGPMTGQQTAPVMVQRRVRVIFKEEYERAGLAEEAKPGRSCSDHKNAKRKTRSEL</sequence>
<gene>
    <name evidence="2" type="ORF">LITE_LOCUS3432</name>
</gene>
<comment type="caution">
    <text evidence="2">The sequence shown here is derived from an EMBL/GenBank/DDBJ whole genome shotgun (WGS) entry which is preliminary data.</text>
</comment>
<evidence type="ECO:0000313" key="3">
    <source>
        <dbReference type="Proteomes" id="UP001154282"/>
    </source>
</evidence>
<keyword evidence="3" id="KW-1185">Reference proteome</keyword>
<feature type="compositionally biased region" description="Basic residues" evidence="1">
    <location>
        <begin position="76"/>
        <end position="85"/>
    </location>
</feature>